<dbReference type="Gene3D" id="1.25.10.10">
    <property type="entry name" value="Leucine-rich Repeat Variant"/>
    <property type="match status" value="1"/>
</dbReference>
<keyword evidence="2" id="KW-1185">Reference proteome</keyword>
<protein>
    <recommendedName>
        <fullName evidence="3">HEAT repeat domain-containing protein</fullName>
    </recommendedName>
</protein>
<evidence type="ECO:0000313" key="2">
    <source>
        <dbReference type="Proteomes" id="UP000190626"/>
    </source>
</evidence>
<comment type="caution">
    <text evidence="1">The sequence shown here is derived from an EMBL/GenBank/DDBJ whole genome shotgun (WGS) entry which is preliminary data.</text>
</comment>
<evidence type="ECO:0000313" key="1">
    <source>
        <dbReference type="EMBL" id="OPH58087.1"/>
    </source>
</evidence>
<evidence type="ECO:0008006" key="3">
    <source>
        <dbReference type="Google" id="ProtNLM"/>
    </source>
</evidence>
<dbReference type="InterPro" id="IPR011989">
    <property type="entry name" value="ARM-like"/>
</dbReference>
<accession>A0A1V4HLJ5</accession>
<dbReference type="Proteomes" id="UP000190626">
    <property type="component" value="Unassembled WGS sequence"/>
</dbReference>
<sequence>MIFKKDLMDKKNLLKELDSQGYSDRINKIAILGRNNNGSTQYSKLLSSLLEGGAYEAHLALTGASVTHDTNIILLALKHPMATVRIQAAGLLAKVASDIDIDIEREILNLSHDCRRKLLRSISILNRQEWAERLLPIVYTRWGAQEASILLPACYKETVSKWILDIGYVIKDWYKLARRHLDVVAEYFKTTLESTPLSEKGYVWWRFSSAIEIFCNLKADLVLECAMNHGSMGVIHPVLKKQLGTLVRINPGAVYMLLTRNESRGDLISHGVPDGILSRRNCLSIDQWIEIAKLLAENPMHIAKLLHCIAPSNREVIFESVYEEDKRKERIFPETLLYKLPHKLRDKEASRMLGLREIYDNREKTIRITACRSIDNSREMLEKATHVSNAEERALALAQLIKCTALSRHGVDKTLAFLGRIKNDQDSVRGAVITELSNSPSSMFTDENIKELTLLVDSVIEARDTSYVTKAALQKLAFVIMRYNALNPKSEIFKFSLRTIIKLAKQNGQLTLPSLEKSLPWGTETIIFDEIYPLVVEANKRENYNFVISLANSFGKRGFNINKLQNLLKEATKAKTDSIAVQATRHWLAPNKTRDERVKELLTLDASFITINEVFLHLHLKRQDWLDPFISGAAIKGKFLTGKTIHLVPAMDGFNRWLPRQQKSFSSLLEKVAFDTKRSLFERSRAIKIMAKMPDLCPDKILELLKDEEVSVVEAALYALSLLEEPEKALPLLVNNLDGDRARVAMYSIPRCVRRVNPVLLTSMLKELLNRDILKITVRKEAIRLLGAYKSSESVSLLMNEFEKVNSHKDVIIAIGHAARQLLDDERGWHILSLMASSSQSDIAKSLLFQQPNELPVDYRSRYLELIIKIASHTDATVGRDAFNCMKHWTNGNEVIIANATAEAIVNLEDSTRWNAAMNTLVETCRDGKVNEFVIGVFKDLANVKISDEWNATAKRDLPHRQRLLKFTDKLISLPKNTRLNLKLLYMGINDCLALNETLKHAVMKLYIASIDWNDVEESVAYLNSFVNCITQQPHLLKDAYRQVAQNLKDSKGYWNPDTILEIVNVIWSEGRNDSQFIGLSLLEVTGSVLLWSPDCIRLLRLYRDHINIEICSLALDIWTTKD</sequence>
<proteinExistence type="predicted"/>
<dbReference type="RefSeq" id="WP_079412481.1">
    <property type="nucleotide sequence ID" value="NZ_MBTG01000011.1"/>
</dbReference>
<reference evidence="2" key="1">
    <citation type="submission" date="2016-07" db="EMBL/GenBank/DDBJ databases">
        <authorList>
            <person name="Florea S."/>
            <person name="Webb J.S."/>
            <person name="Jaromczyk J."/>
            <person name="Schardl C.L."/>
        </authorList>
    </citation>
    <scope>NUCLEOTIDE SEQUENCE [LARGE SCALE GENOMIC DNA]</scope>
    <source>
        <strain evidence="2">CY1</strain>
    </source>
</reference>
<dbReference type="EMBL" id="MBTG01000011">
    <property type="protein sequence ID" value="OPH58087.1"/>
    <property type="molecule type" value="Genomic_DNA"/>
</dbReference>
<organism evidence="1 2">
    <name type="scientific">Paenibacillus ferrarius</name>
    <dbReference type="NCBI Taxonomy" id="1469647"/>
    <lineage>
        <taxon>Bacteria</taxon>
        <taxon>Bacillati</taxon>
        <taxon>Bacillota</taxon>
        <taxon>Bacilli</taxon>
        <taxon>Bacillales</taxon>
        <taxon>Paenibacillaceae</taxon>
        <taxon>Paenibacillus</taxon>
    </lineage>
</organism>
<dbReference type="AlphaFoldDB" id="A0A1V4HLJ5"/>
<name>A0A1V4HLJ5_9BACL</name>
<gene>
    <name evidence="1" type="ORF">BC351_24385</name>
</gene>
<dbReference type="STRING" id="1469647.BC351_24385"/>
<dbReference type="InterPro" id="IPR016024">
    <property type="entry name" value="ARM-type_fold"/>
</dbReference>
<dbReference type="OrthoDB" id="2077833at2"/>
<dbReference type="SUPFAM" id="SSF48371">
    <property type="entry name" value="ARM repeat"/>
    <property type="match status" value="1"/>
</dbReference>